<dbReference type="GO" id="GO:0000155">
    <property type="term" value="F:phosphorelay sensor kinase activity"/>
    <property type="evidence" value="ECO:0007669"/>
    <property type="project" value="InterPro"/>
</dbReference>
<dbReference type="Gene3D" id="6.10.340.10">
    <property type="match status" value="1"/>
</dbReference>
<dbReference type="InterPro" id="IPR003660">
    <property type="entry name" value="HAMP_dom"/>
</dbReference>
<dbReference type="PROSITE" id="PS50885">
    <property type="entry name" value="HAMP"/>
    <property type="match status" value="1"/>
</dbReference>
<sequence length="585" mass="66681">MNRPISIRAMLLTVFLLLMLFPLIVITYITYEKQNEIFQKQVSQYLLQTVSQTQRALEADLTEIDRLTWPLLYQRPLDFLDKPINSPYLLQEANQKFKELMYSDLLRGRLDHIRAVYLVTPNRTVLSTDNAFQSYEQLDIGNFNHIVEQIQKQPLKMGWFSDKWAIYRTKDGFKTPVRDSVTAARQLIDSNTSELRGYLFIQLNDRFIDDSLAPVRIGSTGALMLSDAAGDDIYRQQSALFDEPGIEGLVKSLSHPAEAVGKVAGKWLMAHETSAVSGWRMTAVVPLNELMSPNQKILKYLLVMAGLGAVIFSIVSVLMATAISKPVINLAKLMSSPSIDQLQVREIQGSIQEIGVLQRNFNRLMQRIQQLIQENEQQEKEKRKALLQALQMQIKPHFLYNTLDTIYWMSKKHKAEPISKLVTALGKFFRFTLSAEQEWTTLQMELEHIENYLQIQSFRYRDRLQYTIVADPDTKDTKIMPLLLQPIVENALEHGISKVSGGGQVTIRAFKEGECVNIVIHNTGRKVDMEQVSLQLQDSSSEHLGLRNVQQRISLAFGQDYGIRLEAGEAEGTAVTVCIPHNELH</sequence>
<gene>
    <name evidence="10" type="ORF">EJQ19_12000</name>
</gene>
<evidence type="ECO:0000313" key="11">
    <source>
        <dbReference type="Proteomes" id="UP000276128"/>
    </source>
</evidence>
<dbReference type="SMART" id="SM00387">
    <property type="entry name" value="HATPase_c"/>
    <property type="match status" value="1"/>
</dbReference>
<evidence type="ECO:0000256" key="6">
    <source>
        <dbReference type="ARBA" id="ARBA00023136"/>
    </source>
</evidence>
<evidence type="ECO:0000256" key="5">
    <source>
        <dbReference type="ARBA" id="ARBA00022777"/>
    </source>
</evidence>
<dbReference type="GO" id="GO:0005886">
    <property type="term" value="C:plasma membrane"/>
    <property type="evidence" value="ECO:0007669"/>
    <property type="project" value="UniProtKB-SubCell"/>
</dbReference>
<keyword evidence="5 10" id="KW-0418">Kinase</keyword>
<dbReference type="Proteomes" id="UP000276128">
    <property type="component" value="Unassembled WGS sequence"/>
</dbReference>
<dbReference type="Pfam" id="PF02518">
    <property type="entry name" value="HATPase_c"/>
    <property type="match status" value="1"/>
</dbReference>
<dbReference type="InterPro" id="IPR010559">
    <property type="entry name" value="Sig_transdc_His_kin_internal"/>
</dbReference>
<keyword evidence="7" id="KW-0175">Coiled coil</keyword>
<protein>
    <submittedName>
        <fullName evidence="10">Sensor histidine kinase</fullName>
    </submittedName>
</protein>
<dbReference type="PANTHER" id="PTHR34220">
    <property type="entry name" value="SENSOR HISTIDINE KINASE YPDA"/>
    <property type="match status" value="1"/>
</dbReference>
<keyword evidence="8" id="KW-1133">Transmembrane helix</keyword>
<reference evidence="10 11" key="1">
    <citation type="submission" date="2018-12" db="EMBL/GenBank/DDBJ databases">
        <title>Bacillus ochoae sp. nov., Paenibacillus whitsoniae sp. nov., Paenibacillus spiritus sp. nov. Isolated from the Mars Exploration Rover during spacecraft assembly.</title>
        <authorList>
            <person name="Seuylemezian A."/>
            <person name="Vaishampayan P."/>
        </authorList>
    </citation>
    <scope>NUCLEOTIDE SEQUENCE [LARGE SCALE GENOMIC DNA]</scope>
    <source>
        <strain evidence="10 11">MER 54</strain>
    </source>
</reference>
<dbReference type="Pfam" id="PF06580">
    <property type="entry name" value="His_kinase"/>
    <property type="match status" value="1"/>
</dbReference>
<evidence type="ECO:0000256" key="4">
    <source>
        <dbReference type="ARBA" id="ARBA00022679"/>
    </source>
</evidence>
<dbReference type="Gene3D" id="3.30.565.10">
    <property type="entry name" value="Histidine kinase-like ATPase, C-terminal domain"/>
    <property type="match status" value="1"/>
</dbReference>
<evidence type="ECO:0000259" key="9">
    <source>
        <dbReference type="PROSITE" id="PS50885"/>
    </source>
</evidence>
<name>A0A3S0A4M9_9BACL</name>
<feature type="transmembrane region" description="Helical" evidence="8">
    <location>
        <begin position="300"/>
        <end position="323"/>
    </location>
</feature>
<keyword evidence="4" id="KW-0808">Transferase</keyword>
<evidence type="ECO:0000313" key="10">
    <source>
        <dbReference type="EMBL" id="RTE09489.1"/>
    </source>
</evidence>
<dbReference type="RefSeq" id="WP_164716496.1">
    <property type="nucleotide sequence ID" value="NZ_RXHU01000032.1"/>
</dbReference>
<proteinExistence type="predicted"/>
<keyword evidence="8" id="KW-0812">Transmembrane</keyword>
<dbReference type="InterPro" id="IPR003594">
    <property type="entry name" value="HATPase_dom"/>
</dbReference>
<feature type="coiled-coil region" evidence="7">
    <location>
        <begin position="354"/>
        <end position="395"/>
    </location>
</feature>
<dbReference type="InterPro" id="IPR036890">
    <property type="entry name" value="HATPase_C_sf"/>
</dbReference>
<evidence type="ECO:0000256" key="3">
    <source>
        <dbReference type="ARBA" id="ARBA00022553"/>
    </source>
</evidence>
<keyword evidence="2" id="KW-1003">Cell membrane</keyword>
<dbReference type="EMBL" id="RXHU01000032">
    <property type="protein sequence ID" value="RTE09489.1"/>
    <property type="molecule type" value="Genomic_DNA"/>
</dbReference>
<evidence type="ECO:0000256" key="2">
    <source>
        <dbReference type="ARBA" id="ARBA00022475"/>
    </source>
</evidence>
<evidence type="ECO:0000256" key="8">
    <source>
        <dbReference type="SAM" id="Phobius"/>
    </source>
</evidence>
<keyword evidence="11" id="KW-1185">Reference proteome</keyword>
<dbReference type="AlphaFoldDB" id="A0A3S0A4M9"/>
<keyword evidence="6 8" id="KW-0472">Membrane</keyword>
<feature type="transmembrane region" description="Helical" evidence="8">
    <location>
        <begin position="6"/>
        <end position="31"/>
    </location>
</feature>
<dbReference type="PANTHER" id="PTHR34220:SF7">
    <property type="entry name" value="SENSOR HISTIDINE KINASE YPDA"/>
    <property type="match status" value="1"/>
</dbReference>
<evidence type="ECO:0000256" key="7">
    <source>
        <dbReference type="SAM" id="Coils"/>
    </source>
</evidence>
<organism evidence="10 11">
    <name type="scientific">Paenibacillus whitsoniae</name>
    <dbReference type="NCBI Taxonomy" id="2496558"/>
    <lineage>
        <taxon>Bacteria</taxon>
        <taxon>Bacillati</taxon>
        <taxon>Bacillota</taxon>
        <taxon>Bacilli</taxon>
        <taxon>Bacillales</taxon>
        <taxon>Paenibacillaceae</taxon>
        <taxon>Paenibacillus</taxon>
    </lineage>
</organism>
<dbReference type="SUPFAM" id="SSF55874">
    <property type="entry name" value="ATPase domain of HSP90 chaperone/DNA topoisomerase II/histidine kinase"/>
    <property type="match status" value="1"/>
</dbReference>
<comment type="caution">
    <text evidence="10">The sequence shown here is derived from an EMBL/GenBank/DDBJ whole genome shotgun (WGS) entry which is preliminary data.</text>
</comment>
<accession>A0A3S0A4M9</accession>
<keyword evidence="3" id="KW-0597">Phosphoprotein</keyword>
<dbReference type="InterPro" id="IPR050640">
    <property type="entry name" value="Bact_2-comp_sensor_kinase"/>
</dbReference>
<comment type="subcellular location">
    <subcellularLocation>
        <location evidence="1">Cell membrane</location>
        <topology evidence="1">Multi-pass membrane protein</topology>
    </subcellularLocation>
</comment>
<evidence type="ECO:0000256" key="1">
    <source>
        <dbReference type="ARBA" id="ARBA00004651"/>
    </source>
</evidence>
<feature type="domain" description="HAMP" evidence="9">
    <location>
        <begin position="321"/>
        <end position="373"/>
    </location>
</feature>